<proteinExistence type="predicted"/>
<evidence type="ECO:0008006" key="4">
    <source>
        <dbReference type="Google" id="ProtNLM"/>
    </source>
</evidence>
<keyword evidence="3" id="KW-1185">Reference proteome</keyword>
<comment type="caution">
    <text evidence="2">The sequence shown here is derived from an EMBL/GenBank/DDBJ whole genome shotgun (WGS) entry which is preliminary data.</text>
</comment>
<feature type="signal peptide" evidence="1">
    <location>
        <begin position="1"/>
        <end position="28"/>
    </location>
</feature>
<reference evidence="2 3" key="1">
    <citation type="submission" date="2024-10" db="EMBL/GenBank/DDBJ databases">
        <authorList>
            <person name="Ratan Roy A."/>
            <person name="Morales Sandoval P.H."/>
            <person name="De Los Santos Villalobos S."/>
            <person name="Chakraborty S."/>
            <person name="Mukherjee J."/>
        </authorList>
    </citation>
    <scope>NUCLEOTIDE SEQUENCE [LARGE SCALE GENOMIC DNA]</scope>
    <source>
        <strain evidence="2 3">S1</strain>
    </source>
</reference>
<feature type="chain" id="PRO_5046126913" description="Biotin carboxylase" evidence="1">
    <location>
        <begin position="29"/>
        <end position="144"/>
    </location>
</feature>
<evidence type="ECO:0000313" key="2">
    <source>
        <dbReference type="EMBL" id="MFE4106845.1"/>
    </source>
</evidence>
<dbReference type="EMBL" id="JBHZOL010000073">
    <property type="protein sequence ID" value="MFE4106845.1"/>
    <property type="molecule type" value="Genomic_DNA"/>
</dbReference>
<accession>A0ABW6IGU7</accession>
<evidence type="ECO:0000313" key="3">
    <source>
        <dbReference type="Proteomes" id="UP001600165"/>
    </source>
</evidence>
<protein>
    <recommendedName>
        <fullName evidence="4">Biotin carboxylase</fullName>
    </recommendedName>
</protein>
<dbReference type="Proteomes" id="UP001600165">
    <property type="component" value="Unassembled WGS sequence"/>
</dbReference>
<dbReference type="RefSeq" id="WP_377964996.1">
    <property type="nucleotide sequence ID" value="NZ_JBHZOL010000073.1"/>
</dbReference>
<organism evidence="2 3">
    <name type="scientific">Almyronema epifaneia S1</name>
    <dbReference type="NCBI Taxonomy" id="2991925"/>
    <lineage>
        <taxon>Bacteria</taxon>
        <taxon>Bacillati</taxon>
        <taxon>Cyanobacteriota</taxon>
        <taxon>Cyanophyceae</taxon>
        <taxon>Nodosilineales</taxon>
        <taxon>Nodosilineaceae</taxon>
        <taxon>Almyronema</taxon>
        <taxon>Almyronema epifaneia</taxon>
    </lineage>
</organism>
<evidence type="ECO:0000256" key="1">
    <source>
        <dbReference type="SAM" id="SignalP"/>
    </source>
</evidence>
<keyword evidence="1" id="KW-0732">Signal</keyword>
<name>A0ABW6IGU7_9CYAN</name>
<sequence>MSLRAVAIAVLACCLWVMSWLFVSPAQALTSVALTDLNYKACPEELSQGLVGSGSSSEANCFIVYGKAINNSGKPVLNADIFGRIYDATANPVMQNRNRLGSIDEVPPGESNFEFRISVPANQPTPLKLEQFKASGFTGKVRRF</sequence>
<gene>
    <name evidence="2" type="ORF">ACFVKH_11190</name>
</gene>